<protein>
    <submittedName>
        <fullName evidence="2">Uncharacterized protein</fullName>
    </submittedName>
</protein>
<dbReference type="AlphaFoldDB" id="A0AA42SF69"/>
<keyword evidence="1" id="KW-1133">Transmembrane helix</keyword>
<comment type="caution">
    <text evidence="2">The sequence shown here is derived from an EMBL/GenBank/DDBJ whole genome shotgun (WGS) entry which is preliminary data.</text>
</comment>
<evidence type="ECO:0000256" key="1">
    <source>
        <dbReference type="SAM" id="Phobius"/>
    </source>
</evidence>
<keyword evidence="1" id="KW-0812">Transmembrane</keyword>
<reference evidence="2" key="1">
    <citation type="submission" date="2022-09" db="EMBL/GenBank/DDBJ databases">
        <title>Intensive care unit water sources are persistently colonized with multi-drug resistant bacteria and are the site of extensive horizontal gene transfer of antibiotic resistance genes.</title>
        <authorList>
            <person name="Diorio-Toth L."/>
        </authorList>
    </citation>
    <scope>NUCLEOTIDE SEQUENCE</scope>
    <source>
        <strain evidence="2">GD03885</strain>
    </source>
</reference>
<dbReference type="InterPro" id="IPR038430">
    <property type="entry name" value="NDAH_ubi_oxred_su3_sf"/>
</dbReference>
<proteinExistence type="predicted"/>
<keyword evidence="1" id="KW-0472">Membrane</keyword>
<evidence type="ECO:0000313" key="3">
    <source>
        <dbReference type="Proteomes" id="UP001160116"/>
    </source>
</evidence>
<dbReference type="Gene3D" id="1.20.58.1610">
    <property type="entry name" value="NADH:ubiquinone/plastoquinone oxidoreductase, chain 3"/>
    <property type="match status" value="1"/>
</dbReference>
<dbReference type="Proteomes" id="UP001160116">
    <property type="component" value="Unassembled WGS sequence"/>
</dbReference>
<sequence length="279" mass="32018">MILNFLRKPIQLKHFLIFILLSPIIIVILSVIVSVLEPSDVPSLKEKPYECGSFGDQKMRIDRRYLFFASVEYQDVNYWEKGSNQLHNTKGCNDQIGNATFLVKWPEMHPSEGFRLSSNQISDIAFTLSQRGMWKDEWGDDKTFFDYTPSLKFYLSGRMGARKDMSISEINSEKKFNASLSLYEIDLGEQDNISKKIYWKEENGKGIGVVIACASYPSGATACELNSHVPNYGFNTSNLDIDFHAELLPRWKKIQRDSLKLFNSFQIEENQVNASGKEH</sequence>
<feature type="transmembrane region" description="Helical" evidence="1">
    <location>
        <begin position="12"/>
        <end position="36"/>
    </location>
</feature>
<dbReference type="RefSeq" id="WP_279679222.1">
    <property type="nucleotide sequence ID" value="NZ_JAOCCL010000042.1"/>
</dbReference>
<gene>
    <name evidence="2" type="ORF">N5C97_13590</name>
</gene>
<name>A0AA42SF69_ACIJO</name>
<evidence type="ECO:0000313" key="2">
    <source>
        <dbReference type="EMBL" id="MDH0827495.1"/>
    </source>
</evidence>
<organism evidence="2 3">
    <name type="scientific">Acinetobacter johnsonii</name>
    <dbReference type="NCBI Taxonomy" id="40214"/>
    <lineage>
        <taxon>Bacteria</taxon>
        <taxon>Pseudomonadati</taxon>
        <taxon>Pseudomonadota</taxon>
        <taxon>Gammaproteobacteria</taxon>
        <taxon>Moraxellales</taxon>
        <taxon>Moraxellaceae</taxon>
        <taxon>Acinetobacter</taxon>
    </lineage>
</organism>
<accession>A0AA42SF69</accession>
<dbReference type="EMBL" id="JAOCCL010000042">
    <property type="protein sequence ID" value="MDH0827495.1"/>
    <property type="molecule type" value="Genomic_DNA"/>
</dbReference>